<evidence type="ECO:0000256" key="3">
    <source>
        <dbReference type="ARBA" id="ARBA00022618"/>
    </source>
</evidence>
<dbReference type="InterPro" id="IPR027417">
    <property type="entry name" value="P-loop_NTPase"/>
</dbReference>
<dbReference type="Proteomes" id="UP000027439">
    <property type="component" value="Unassembled WGS sequence"/>
</dbReference>
<keyword evidence="5" id="KW-0159">Chromosome partition</keyword>
<dbReference type="SUPFAM" id="SSF52540">
    <property type="entry name" value="P-loop containing nucleoside triphosphate hydrolases"/>
    <property type="match status" value="1"/>
</dbReference>
<dbReference type="SMART" id="SM00382">
    <property type="entry name" value="AAA"/>
    <property type="match status" value="1"/>
</dbReference>
<evidence type="ECO:0000313" key="18">
    <source>
        <dbReference type="Proteomes" id="UP000597138"/>
    </source>
</evidence>
<evidence type="ECO:0000313" key="17">
    <source>
        <dbReference type="Proteomes" id="UP000027439"/>
    </source>
</evidence>
<feature type="compositionally biased region" description="Pro residues" evidence="12">
    <location>
        <begin position="851"/>
        <end position="865"/>
    </location>
</feature>
<dbReference type="PANTHER" id="PTHR22683:SF41">
    <property type="entry name" value="DNA TRANSLOCASE FTSK"/>
    <property type="match status" value="1"/>
</dbReference>
<keyword evidence="18" id="KW-1185">Reference proteome</keyword>
<feature type="compositionally biased region" description="Basic residues" evidence="12">
    <location>
        <begin position="150"/>
        <end position="162"/>
    </location>
</feature>
<feature type="compositionally biased region" description="Low complexity" evidence="12">
    <location>
        <begin position="381"/>
        <end position="392"/>
    </location>
</feature>
<evidence type="ECO:0000256" key="7">
    <source>
        <dbReference type="ARBA" id="ARBA00023125"/>
    </source>
</evidence>
<dbReference type="GO" id="GO:0007059">
    <property type="term" value="P:chromosome segregation"/>
    <property type="evidence" value="ECO:0007669"/>
    <property type="project" value="UniProtKB-KW"/>
</dbReference>
<evidence type="ECO:0000256" key="9">
    <source>
        <dbReference type="ARBA" id="ARBA00024784"/>
    </source>
</evidence>
<dbReference type="Pfam" id="PF01580">
    <property type="entry name" value="FtsK_SpoIIIE"/>
    <property type="match status" value="1"/>
</dbReference>
<dbReference type="eggNOG" id="COG1674">
    <property type="taxonomic scope" value="Bacteria"/>
</dbReference>
<evidence type="ECO:0000259" key="14">
    <source>
        <dbReference type="PROSITE" id="PS50901"/>
    </source>
</evidence>
<feature type="compositionally biased region" description="Pro residues" evidence="12">
    <location>
        <begin position="344"/>
        <end position="353"/>
    </location>
</feature>
<evidence type="ECO:0000256" key="2">
    <source>
        <dbReference type="ARBA" id="ARBA00006474"/>
    </source>
</evidence>
<proteinExistence type="inferred from homology"/>
<feature type="region of interest" description="Disordered" evidence="12">
    <location>
        <begin position="526"/>
        <end position="587"/>
    </location>
</feature>
<dbReference type="EMBL" id="BMEG01000001">
    <property type="protein sequence ID" value="GGD54782.1"/>
    <property type="molecule type" value="Genomic_DNA"/>
</dbReference>
<dbReference type="RefSeq" id="WP_035960792.1">
    <property type="nucleotide sequence ID" value="NZ_BMEG01000001.1"/>
</dbReference>
<dbReference type="STRING" id="1071679.BG57_17205"/>
<keyword evidence="13" id="KW-0812">Transmembrane</keyword>
<evidence type="ECO:0000256" key="13">
    <source>
        <dbReference type="SAM" id="Phobius"/>
    </source>
</evidence>
<dbReference type="GO" id="GO:0051301">
    <property type="term" value="P:cell division"/>
    <property type="evidence" value="ECO:0007669"/>
    <property type="project" value="UniProtKB-KW"/>
</dbReference>
<feature type="transmembrane region" description="Helical" evidence="13">
    <location>
        <begin position="42"/>
        <end position="64"/>
    </location>
</feature>
<dbReference type="Pfam" id="PF09397">
    <property type="entry name" value="FtsK_gamma"/>
    <property type="match status" value="1"/>
</dbReference>
<comment type="subunit">
    <text evidence="10">Homohexamer. Forms a ring that surrounds DNA.</text>
</comment>
<feature type="compositionally biased region" description="Low complexity" evidence="12">
    <location>
        <begin position="721"/>
        <end position="740"/>
    </location>
</feature>
<dbReference type="GO" id="GO:0005524">
    <property type="term" value="F:ATP binding"/>
    <property type="evidence" value="ECO:0007669"/>
    <property type="project" value="UniProtKB-UniRule"/>
</dbReference>
<dbReference type="InterPro" id="IPR003593">
    <property type="entry name" value="AAA+_ATPase"/>
</dbReference>
<keyword evidence="8" id="KW-0131">Cell cycle</keyword>
<feature type="transmembrane region" description="Helical" evidence="13">
    <location>
        <begin position="76"/>
        <end position="105"/>
    </location>
</feature>
<reference evidence="16 17" key="2">
    <citation type="submission" date="2014-03" db="EMBL/GenBank/DDBJ databases">
        <title>Draft Genome Sequences of Four Burkholderia Strains.</title>
        <authorList>
            <person name="Liu X.Y."/>
            <person name="Li C.X."/>
            <person name="Xu J.H."/>
        </authorList>
    </citation>
    <scope>NUCLEOTIDE SEQUENCE [LARGE SCALE GENOMIC DNA]</scope>
    <source>
        <strain evidence="16 17">R27</strain>
    </source>
</reference>
<dbReference type="PROSITE" id="PS50901">
    <property type="entry name" value="FTSK"/>
    <property type="match status" value="1"/>
</dbReference>
<evidence type="ECO:0000256" key="11">
    <source>
        <dbReference type="PROSITE-ProRule" id="PRU00289"/>
    </source>
</evidence>
<dbReference type="SUPFAM" id="SSF46785">
    <property type="entry name" value="Winged helix' DNA-binding domain"/>
    <property type="match status" value="1"/>
</dbReference>
<evidence type="ECO:0000256" key="4">
    <source>
        <dbReference type="ARBA" id="ARBA00022741"/>
    </source>
</evidence>
<organism evidence="16 17">
    <name type="scientific">Caballeronia grimmiae</name>
    <dbReference type="NCBI Taxonomy" id="1071679"/>
    <lineage>
        <taxon>Bacteria</taxon>
        <taxon>Pseudomonadati</taxon>
        <taxon>Pseudomonadota</taxon>
        <taxon>Betaproteobacteria</taxon>
        <taxon>Burkholderiales</taxon>
        <taxon>Burkholderiaceae</taxon>
        <taxon>Caballeronia</taxon>
    </lineage>
</organism>
<feature type="compositionally biased region" description="Low complexity" evidence="12">
    <location>
        <begin position="820"/>
        <end position="834"/>
    </location>
</feature>
<evidence type="ECO:0000256" key="5">
    <source>
        <dbReference type="ARBA" id="ARBA00022829"/>
    </source>
</evidence>
<feature type="region of interest" description="Disordered" evidence="12">
    <location>
        <begin position="630"/>
        <end position="871"/>
    </location>
</feature>
<comment type="subcellular location">
    <subcellularLocation>
        <location evidence="1">Cell inner membrane</location>
    </subcellularLocation>
</comment>
<dbReference type="InterPro" id="IPR036390">
    <property type="entry name" value="WH_DNA-bd_sf"/>
</dbReference>
<keyword evidence="6 11" id="KW-0067">ATP-binding</keyword>
<dbReference type="Gene3D" id="3.40.50.300">
    <property type="entry name" value="P-loop containing nucleotide triphosphate hydrolases"/>
    <property type="match status" value="1"/>
</dbReference>
<evidence type="ECO:0000256" key="1">
    <source>
        <dbReference type="ARBA" id="ARBA00004533"/>
    </source>
</evidence>
<feature type="region of interest" description="Disordered" evidence="12">
    <location>
        <begin position="127"/>
        <end position="175"/>
    </location>
</feature>
<feature type="domain" description="FtsK" evidence="14">
    <location>
        <begin position="1026"/>
        <end position="1235"/>
    </location>
</feature>
<evidence type="ECO:0000313" key="15">
    <source>
        <dbReference type="EMBL" id="GGD54782.1"/>
    </source>
</evidence>
<dbReference type="Gene3D" id="3.30.980.40">
    <property type="match status" value="1"/>
</dbReference>
<reference evidence="15" key="1">
    <citation type="journal article" date="2014" name="Int. J. Syst. Evol. Microbiol.">
        <title>Complete genome of a new Firmicutes species belonging to the dominant human colonic microbiota ('Ruminococcus bicirculans') reveals two chromosomes and a selective capacity to utilize plant glucans.</title>
        <authorList>
            <consortium name="NISC Comparative Sequencing Program"/>
            <person name="Wegmann U."/>
            <person name="Louis P."/>
            <person name="Goesmann A."/>
            <person name="Henrissat B."/>
            <person name="Duncan S.H."/>
            <person name="Flint H.J."/>
        </authorList>
    </citation>
    <scope>NUCLEOTIDE SEQUENCE</scope>
    <source>
        <strain evidence="15">CGMCC 1.11013</strain>
    </source>
</reference>
<dbReference type="InterPro" id="IPR036388">
    <property type="entry name" value="WH-like_DNA-bd_sf"/>
</dbReference>
<reference evidence="18" key="3">
    <citation type="journal article" date="2019" name="Int. J. Syst. Evol. Microbiol.">
        <title>The Global Catalogue of Microorganisms (GCM) 10K type strain sequencing project: providing services to taxonomists for standard genome sequencing and annotation.</title>
        <authorList>
            <consortium name="The Broad Institute Genomics Platform"/>
            <consortium name="The Broad Institute Genome Sequencing Center for Infectious Disease"/>
            <person name="Wu L."/>
            <person name="Ma J."/>
        </authorList>
    </citation>
    <scope>NUCLEOTIDE SEQUENCE [LARGE SCALE GENOMIC DNA]</scope>
    <source>
        <strain evidence="18">CGMCC 1.11013</strain>
    </source>
</reference>
<dbReference type="SMART" id="SM00843">
    <property type="entry name" value="Ftsk_gamma"/>
    <property type="match status" value="1"/>
</dbReference>
<reference evidence="15" key="4">
    <citation type="submission" date="2024-05" db="EMBL/GenBank/DDBJ databases">
        <authorList>
            <person name="Sun Q."/>
            <person name="Zhou Y."/>
        </authorList>
    </citation>
    <scope>NUCLEOTIDE SEQUENCE</scope>
    <source>
        <strain evidence="15">CGMCC 1.11013</strain>
    </source>
</reference>
<keyword evidence="4 11" id="KW-0547">Nucleotide-binding</keyword>
<comment type="caution">
    <text evidence="16">The sequence shown here is derived from an EMBL/GenBank/DDBJ whole genome shotgun (WGS) entry which is preliminary data.</text>
</comment>
<evidence type="ECO:0000313" key="16">
    <source>
        <dbReference type="EMBL" id="KDR36573.1"/>
    </source>
</evidence>
<dbReference type="GO" id="GO:0005886">
    <property type="term" value="C:plasma membrane"/>
    <property type="evidence" value="ECO:0007669"/>
    <property type="project" value="UniProtKB-SubCell"/>
</dbReference>
<feature type="binding site" evidence="11">
    <location>
        <begin position="1043"/>
        <end position="1050"/>
    </location>
    <ligand>
        <name>ATP</name>
        <dbReference type="ChEBI" id="CHEBI:30616"/>
    </ligand>
</feature>
<evidence type="ECO:0000256" key="12">
    <source>
        <dbReference type="SAM" id="MobiDB-lite"/>
    </source>
</evidence>
<dbReference type="Proteomes" id="UP000597138">
    <property type="component" value="Unassembled WGS sequence"/>
</dbReference>
<comment type="function">
    <text evidence="9">Essential cell division protein that coordinates cell division and chromosome segregation. The N-terminus is involved in assembly of the cell-division machinery. The C-terminus functions as a DNA motor that moves dsDNA in an ATP-dependent manner towards the dif recombination site, which is located within the replication terminus region. Translocation stops specifically at Xer-dif sites, where FtsK interacts with the Xer recombinase, allowing activation of chromosome unlinking by recombination. FtsK orienting polar sequences (KOPS) guide the direction of DNA translocation. FtsK can remove proteins from DNA as it translocates, but translocation stops specifically at XerCD-dif site, thereby preventing removal of XerC and XerD from dif.</text>
</comment>
<dbReference type="GO" id="GO:0003677">
    <property type="term" value="F:DNA binding"/>
    <property type="evidence" value="ECO:0007669"/>
    <property type="project" value="UniProtKB-KW"/>
</dbReference>
<dbReference type="Gene3D" id="1.10.10.10">
    <property type="entry name" value="Winged helix-like DNA-binding domain superfamily/Winged helix DNA-binding domain"/>
    <property type="match status" value="1"/>
</dbReference>
<dbReference type="PANTHER" id="PTHR22683">
    <property type="entry name" value="SPORULATION PROTEIN RELATED"/>
    <property type="match status" value="1"/>
</dbReference>
<keyword evidence="13" id="KW-1133">Transmembrane helix</keyword>
<dbReference type="EMBL" id="JFHE01000003">
    <property type="protein sequence ID" value="KDR36573.1"/>
    <property type="molecule type" value="Genomic_DNA"/>
</dbReference>
<dbReference type="InterPro" id="IPR002543">
    <property type="entry name" value="FtsK_dom"/>
</dbReference>
<dbReference type="InterPro" id="IPR050206">
    <property type="entry name" value="FtsK/SpoIIIE/SftA"/>
</dbReference>
<evidence type="ECO:0000256" key="6">
    <source>
        <dbReference type="ARBA" id="ARBA00022840"/>
    </source>
</evidence>
<dbReference type="CDD" id="cd01127">
    <property type="entry name" value="TrwB_TraG_TraD_VirD4"/>
    <property type="match status" value="1"/>
</dbReference>
<comment type="similarity">
    <text evidence="2">Belongs to the FtsK/SpoIIIE/SftA family.</text>
</comment>
<feature type="compositionally biased region" description="Pro residues" evidence="12">
    <location>
        <begin position="768"/>
        <end position="783"/>
    </location>
</feature>
<evidence type="ECO:0000256" key="8">
    <source>
        <dbReference type="ARBA" id="ARBA00023306"/>
    </source>
</evidence>
<sequence>MHTVVLGWFGASVVWFLALLWRVVKSVLPGGAGLRGPGTIRLWLGFFCVLLSSAALEGALAGAIEAQENVNRVGRALASGLAGIAQPAGAVALAALVLGISLPWLVGFSWRSVLRWVEEAFGFGLPQSWTTPPEESEREPRARDQAGAKSKSKSGKMRWRERRAREPAGGASAVRGIGGEHFDALSLRASHDESTLGMSPGNRSGRYQRPTVWRPPATGKPTTRRAEAAAANIAATAEAYSKRPAFERAGAAVPAAFVEPVAPDGWLNSLSTSAAALGASKSAGKATGRGASDVAMTRAPSLSTVTAAATASAAAVNRSPVTPARAPLPSKAPLSTSTSAMAPPRAPTAPSPSPMSRGIAKRASSGDVTRNTVARDPRPQPLAAPAFSRAPAPSKPPPPPEAIQATLRSIEENAALWTSLAGASLARDHEAQALPENAAGSGANVTSRFGGSGALGQSALPSSLRGDSATKVAAAATSKHESRQGANGIAPFATQSAHAPAEDAWPQPRVQALVGSAFESHDVATRDTGVHPTDTPADADASSVKGPQPSPRSAEDDVSIFTAPAATAPESFGDTPPFEPAASAEQRSIATSIEAAAAVSQARVSDAMQSPSDAALSDAEATPAIAAEPVATEAPRSSEPQWPFDAAASAPSRVSSTERTDENAASLPVDPPESERDAPTEDVTTAGVELPDQPSWPESPMSAAERPRELDAPAPDEPSHAEAPLAAPSAIALTAISAPPVSAPPLPPAGGSTRADAAVSANDDPREPAWPPAPAMQPLPPETPAFEPASYAFDAAPILPPPFPDALLEHSETPPWFDDTASIPPAPAAFASPAETPPEPQPQPQQQASREPPPATVELPTPAPAPESRQPVRGFAGAAFEFHAPQASAVELPTLDLLEPASDEVEPVSEERLADTGQLIEQRLQEFKVPVTVVGASAGPVITRFEVEPALGVRGSQIVGLMKDLSRGLGLTSIRVVETIPGKTCMGLELPNAKRQMIRLSEILEQDVYRSSKSNLTIAMGKDIVGNPVVTDLAKAPHMLVAGTTGSGKSVAINAMILSLLYKAKPEDVRLIMIDPKMLELSVYEGIPHLLAPVVTDMKLASNALNWCVGEMEKRYRLMSAVGVRNLQGFNQKVRNTEAAGKKLSNPFSLTPDAPEPLSTLPLIVVVIDELADLMMVAGKQIEQLIARLAQKARAAGIHLILATQRPSVDVITGLIKANIPTRVAFQVSSKIDSRTILDQMGAESLLGAGDMLFLPPGTGYPQRVHGAFVADDEVHRVVEYLKQFGEPEYEEGILSGPTAEGGSQDLFGETPDAEADPLYDEAVAFVVRTRRASISSVQRQLRIGYNRAARLVEQMEAAGLVSPMGSNGNREVLAPPGPGE</sequence>
<dbReference type="FunFam" id="3.40.50.300:FF:000209">
    <property type="entry name" value="Cell division protein FtsK"/>
    <property type="match status" value="1"/>
</dbReference>
<feature type="region of interest" description="Disordered" evidence="12">
    <location>
        <begin position="192"/>
        <end position="222"/>
    </location>
</feature>
<name>A0A069P7J4_9BURK</name>
<evidence type="ECO:0000256" key="10">
    <source>
        <dbReference type="ARBA" id="ARBA00025923"/>
    </source>
</evidence>
<gene>
    <name evidence="16" type="ORF">BG57_17205</name>
    <name evidence="15" type="ORF">GCM10010985_05760</name>
</gene>
<accession>A0A069P7J4</accession>
<feature type="region of interest" description="Disordered" evidence="12">
    <location>
        <begin position="312"/>
        <end position="402"/>
    </location>
</feature>
<keyword evidence="3 16" id="KW-0132">Cell division</keyword>
<dbReference type="OrthoDB" id="9807790at2"/>
<dbReference type="InterPro" id="IPR018541">
    <property type="entry name" value="Ftsk_gamma"/>
</dbReference>
<keyword evidence="7" id="KW-0238">DNA-binding</keyword>
<protein>
    <submittedName>
        <fullName evidence="16">Cell division protein FtsK</fullName>
    </submittedName>
</protein>
<dbReference type="Pfam" id="PF17854">
    <property type="entry name" value="FtsK_alpha"/>
    <property type="match status" value="1"/>
</dbReference>
<keyword evidence="13" id="KW-0472">Membrane</keyword>
<dbReference type="InterPro" id="IPR041027">
    <property type="entry name" value="FtsK_alpha"/>
</dbReference>